<keyword evidence="4" id="KW-1185">Reference proteome</keyword>
<organism evidence="3 4">
    <name type="scientific">Meiothermus granaticius NBRC 107808</name>
    <dbReference type="NCBI Taxonomy" id="1227551"/>
    <lineage>
        <taxon>Bacteria</taxon>
        <taxon>Thermotogati</taxon>
        <taxon>Deinococcota</taxon>
        <taxon>Deinococci</taxon>
        <taxon>Thermales</taxon>
        <taxon>Thermaceae</taxon>
        <taxon>Meiothermus</taxon>
    </lineage>
</organism>
<dbReference type="Pfam" id="PF03707">
    <property type="entry name" value="MHYT"/>
    <property type="match status" value="3"/>
</dbReference>
<feature type="transmembrane region" description="Helical" evidence="1">
    <location>
        <begin position="205"/>
        <end position="227"/>
    </location>
</feature>
<name>A0A399FB07_9DEIN</name>
<dbReference type="PANTHER" id="PTHR35152">
    <property type="entry name" value="DOMAIN SIGNALLING PROTEIN, PUTATIVE (AFU_ORTHOLOGUE AFUA_5G11310)-RELATED"/>
    <property type="match status" value="1"/>
</dbReference>
<proteinExistence type="predicted"/>
<evidence type="ECO:0000256" key="1">
    <source>
        <dbReference type="PROSITE-ProRule" id="PRU00244"/>
    </source>
</evidence>
<dbReference type="OrthoDB" id="9803190at2"/>
<feature type="transmembrane region" description="Helical" evidence="1">
    <location>
        <begin position="43"/>
        <end position="64"/>
    </location>
</feature>
<dbReference type="InterPro" id="IPR005330">
    <property type="entry name" value="MHYT_dom"/>
</dbReference>
<feature type="transmembrane region" description="Helical" evidence="1">
    <location>
        <begin position="103"/>
        <end position="128"/>
    </location>
</feature>
<feature type="domain" description="MHYT" evidence="2">
    <location>
        <begin position="8"/>
        <end position="196"/>
    </location>
</feature>
<comment type="caution">
    <text evidence="3">The sequence shown here is derived from an EMBL/GenBank/DDBJ whole genome shotgun (WGS) entry which is preliminary data.</text>
</comment>
<reference evidence="3 4" key="1">
    <citation type="submission" date="2018-08" db="EMBL/GenBank/DDBJ databases">
        <title>Meiothermus granaticius genome AF-68 sequencing project.</title>
        <authorList>
            <person name="Da Costa M.S."/>
            <person name="Albuquerque L."/>
            <person name="Raposo P."/>
            <person name="Froufe H.J.C."/>
            <person name="Barroso C.S."/>
            <person name="Egas C."/>
        </authorList>
    </citation>
    <scope>NUCLEOTIDE SEQUENCE [LARGE SCALE GENOMIC DNA]</scope>
    <source>
        <strain evidence="3 4">AF-68</strain>
    </source>
</reference>
<feature type="transmembrane region" description="Helical" evidence="1">
    <location>
        <begin position="171"/>
        <end position="193"/>
    </location>
</feature>
<keyword evidence="1" id="KW-0472">Membrane</keyword>
<dbReference type="GO" id="GO:0016020">
    <property type="term" value="C:membrane"/>
    <property type="evidence" value="ECO:0007669"/>
    <property type="project" value="UniProtKB-UniRule"/>
</dbReference>
<dbReference type="AlphaFoldDB" id="A0A399FB07"/>
<accession>A0A399FB07</accession>
<dbReference type="PROSITE" id="PS50924">
    <property type="entry name" value="MHYT"/>
    <property type="match status" value="1"/>
</dbReference>
<dbReference type="EMBL" id="QWLB01000031">
    <property type="protein sequence ID" value="RIH91841.1"/>
    <property type="molecule type" value="Genomic_DNA"/>
</dbReference>
<sequence>MQQLSTHYDPILVTLSFAVAIVASYAALTTINRLREGGTRRWLWLGAVTFGLGVWAMHFTAMTALQLGMIVGYDPFLTALSVVFAIVGAAISFQLVSKPQVSALQVVLSGTALGAGIGVMHYVGMFAMRMDAKLDFDLPMVGISVLVAVAIGTVGIWLLTTPLTRNLPGRYLIAAAVTGSAIPFMHYVAMAAARFSANGTATGHIGAYGGLLSVNLVLVLAVVLVSLPMFLTALISTGSEEAGETGQGA</sequence>
<protein>
    <submittedName>
        <fullName evidence="3">Putative signaling protein</fullName>
    </submittedName>
</protein>
<evidence type="ECO:0000313" key="3">
    <source>
        <dbReference type="EMBL" id="RIH91841.1"/>
    </source>
</evidence>
<dbReference type="PANTHER" id="PTHR35152:SF1">
    <property type="entry name" value="DOMAIN SIGNALLING PROTEIN, PUTATIVE (AFU_ORTHOLOGUE AFUA_5G11310)-RELATED"/>
    <property type="match status" value="1"/>
</dbReference>
<feature type="transmembrane region" description="Helical" evidence="1">
    <location>
        <begin position="12"/>
        <end position="31"/>
    </location>
</feature>
<evidence type="ECO:0000313" key="4">
    <source>
        <dbReference type="Proteomes" id="UP000266178"/>
    </source>
</evidence>
<evidence type="ECO:0000259" key="2">
    <source>
        <dbReference type="PROSITE" id="PS50924"/>
    </source>
</evidence>
<dbReference type="Proteomes" id="UP000266178">
    <property type="component" value="Unassembled WGS sequence"/>
</dbReference>
<keyword evidence="1" id="KW-1133">Transmembrane helix</keyword>
<keyword evidence="1" id="KW-0812">Transmembrane</keyword>
<dbReference type="RefSeq" id="WP_119357749.1">
    <property type="nucleotide sequence ID" value="NZ_BJXM01000001.1"/>
</dbReference>
<gene>
    <name evidence="3" type="ORF">Mgrana_02277</name>
</gene>
<feature type="transmembrane region" description="Helical" evidence="1">
    <location>
        <begin position="140"/>
        <end position="159"/>
    </location>
</feature>
<feature type="transmembrane region" description="Helical" evidence="1">
    <location>
        <begin position="76"/>
        <end position="96"/>
    </location>
</feature>